<comment type="similarity">
    <text evidence="2">Belongs to the UPF0382 family.</text>
</comment>
<dbReference type="PANTHER" id="PTHR43461">
    <property type="entry name" value="TRANSMEMBRANE PROTEIN 256"/>
    <property type="match status" value="1"/>
</dbReference>
<keyword evidence="5 6" id="KW-0472">Membrane</keyword>
<proteinExistence type="inferred from homology"/>
<name>A0A1S9ZPE7_9GAMM</name>
<feature type="transmembrane region" description="Helical" evidence="6">
    <location>
        <begin position="44"/>
        <end position="64"/>
    </location>
</feature>
<dbReference type="RefSeq" id="WP_078255224.1">
    <property type="nucleotide sequence ID" value="NZ_MUXT01000001.1"/>
</dbReference>
<accession>A0A1S9ZPE7</accession>
<evidence type="ECO:0000256" key="6">
    <source>
        <dbReference type="SAM" id="Phobius"/>
    </source>
</evidence>
<organism evidence="7 8">
    <name type="scientific">Moraxella canis</name>
    <dbReference type="NCBI Taxonomy" id="90239"/>
    <lineage>
        <taxon>Bacteria</taxon>
        <taxon>Pseudomonadati</taxon>
        <taxon>Pseudomonadota</taxon>
        <taxon>Gammaproteobacteria</taxon>
        <taxon>Moraxellales</taxon>
        <taxon>Moraxellaceae</taxon>
        <taxon>Moraxella</taxon>
    </lineage>
</organism>
<evidence type="ECO:0008006" key="9">
    <source>
        <dbReference type="Google" id="ProtNLM"/>
    </source>
</evidence>
<dbReference type="PANTHER" id="PTHR43461:SF1">
    <property type="entry name" value="TRANSMEMBRANE PROTEIN 256"/>
    <property type="match status" value="1"/>
</dbReference>
<protein>
    <recommendedName>
        <fullName evidence="9">DUF423 domain-containing protein</fullName>
    </recommendedName>
</protein>
<dbReference type="Proteomes" id="UP000190322">
    <property type="component" value="Unassembled WGS sequence"/>
</dbReference>
<evidence type="ECO:0000256" key="3">
    <source>
        <dbReference type="ARBA" id="ARBA00022692"/>
    </source>
</evidence>
<comment type="subcellular location">
    <subcellularLocation>
        <location evidence="1">Membrane</location>
        <topology evidence="1">Multi-pass membrane protein</topology>
    </subcellularLocation>
</comment>
<dbReference type="GO" id="GO:0005886">
    <property type="term" value="C:plasma membrane"/>
    <property type="evidence" value="ECO:0007669"/>
    <property type="project" value="TreeGrafter"/>
</dbReference>
<keyword evidence="3 6" id="KW-0812">Transmembrane</keyword>
<evidence type="ECO:0000256" key="2">
    <source>
        <dbReference type="ARBA" id="ARBA00009694"/>
    </source>
</evidence>
<evidence type="ECO:0000256" key="1">
    <source>
        <dbReference type="ARBA" id="ARBA00004141"/>
    </source>
</evidence>
<reference evidence="7 8" key="1">
    <citation type="submission" date="2017-02" db="EMBL/GenBank/DDBJ databases">
        <title>Draft genome sequence of Moraxella canis CCUG 8415A type strain.</title>
        <authorList>
            <person name="Engstrom-Jakobsson H."/>
            <person name="Salva-Serra F."/>
            <person name="Thorell K."/>
            <person name="Gonzales-Siles L."/>
            <person name="Karlsson R."/>
            <person name="Boulund F."/>
            <person name="Engstrand L."/>
            <person name="Moore E."/>
        </authorList>
    </citation>
    <scope>NUCLEOTIDE SEQUENCE [LARGE SCALE GENOMIC DNA]</scope>
    <source>
        <strain evidence="7 8">CCUG 8415A</strain>
    </source>
</reference>
<dbReference type="EMBL" id="MUXT01000001">
    <property type="protein sequence ID" value="OOR85354.1"/>
    <property type="molecule type" value="Genomic_DNA"/>
</dbReference>
<evidence type="ECO:0000313" key="8">
    <source>
        <dbReference type="Proteomes" id="UP000190322"/>
    </source>
</evidence>
<dbReference type="InterPro" id="IPR006696">
    <property type="entry name" value="DUF423"/>
</dbReference>
<feature type="transmembrane region" description="Helical" evidence="6">
    <location>
        <begin position="97"/>
        <end position="118"/>
    </location>
</feature>
<comment type="caution">
    <text evidence="7">The sequence shown here is derived from an EMBL/GenBank/DDBJ whole genome shotgun (WGS) entry which is preliminary data.</text>
</comment>
<feature type="transmembrane region" description="Helical" evidence="6">
    <location>
        <begin position="71"/>
        <end position="91"/>
    </location>
</feature>
<dbReference type="AlphaFoldDB" id="A0A1S9ZPE7"/>
<evidence type="ECO:0000256" key="4">
    <source>
        <dbReference type="ARBA" id="ARBA00022989"/>
    </source>
</evidence>
<sequence>MTPKINWLSVAALNLALGVGLGAFGAHGLKRIADEYALQIWQTATLYLFIHALGLLVIGVLHHIGRYRSALAALLLQVGIVIFSGTLYAMALGAPRWLGAITPIGGTLLIIGWLVFALQIAKTTRSI</sequence>
<keyword evidence="4 6" id="KW-1133">Transmembrane helix</keyword>
<dbReference type="Pfam" id="PF04241">
    <property type="entry name" value="DUF423"/>
    <property type="match status" value="1"/>
</dbReference>
<evidence type="ECO:0000256" key="5">
    <source>
        <dbReference type="ARBA" id="ARBA00023136"/>
    </source>
</evidence>
<evidence type="ECO:0000313" key="7">
    <source>
        <dbReference type="EMBL" id="OOR85354.1"/>
    </source>
</evidence>
<gene>
    <name evidence="7" type="ORF">B0180_00720</name>
</gene>